<dbReference type="Gene3D" id="1.25.40.10">
    <property type="entry name" value="Tetratricopeptide repeat domain"/>
    <property type="match status" value="3"/>
</dbReference>
<evidence type="ECO:0000313" key="3">
    <source>
        <dbReference type="EMBL" id="MBX54509.1"/>
    </source>
</evidence>
<dbReference type="AlphaFoldDB" id="A0A2P2PIL7"/>
<feature type="repeat" description="PPR" evidence="2">
    <location>
        <begin position="217"/>
        <end position="251"/>
    </location>
</feature>
<dbReference type="FunFam" id="1.25.40.10:FF:001678">
    <property type="entry name" value="Pentatricopeptide repeat-containing protein At2g36730"/>
    <property type="match status" value="1"/>
</dbReference>
<dbReference type="FunFam" id="1.25.40.10:FF:000396">
    <property type="entry name" value="Pentatricopeptide repeat-containing protein At2g36730"/>
    <property type="match status" value="1"/>
</dbReference>
<feature type="repeat" description="PPR" evidence="2">
    <location>
        <begin position="116"/>
        <end position="150"/>
    </location>
</feature>
<dbReference type="InterPro" id="IPR002885">
    <property type="entry name" value="PPR_rpt"/>
</dbReference>
<dbReference type="GO" id="GO:0009451">
    <property type="term" value="P:RNA modification"/>
    <property type="evidence" value="ECO:0007669"/>
    <property type="project" value="InterPro"/>
</dbReference>
<proteinExistence type="predicted"/>
<keyword evidence="1" id="KW-0677">Repeat</keyword>
<evidence type="ECO:0000256" key="1">
    <source>
        <dbReference type="ARBA" id="ARBA00022737"/>
    </source>
</evidence>
<dbReference type="GO" id="GO:0003723">
    <property type="term" value="F:RNA binding"/>
    <property type="evidence" value="ECO:0007669"/>
    <property type="project" value="InterPro"/>
</dbReference>
<protein>
    <submittedName>
        <fullName evidence="3">Uncharacterized protein MANES_01G091500</fullName>
    </submittedName>
</protein>
<dbReference type="Pfam" id="PF13041">
    <property type="entry name" value="PPR_2"/>
    <property type="match status" value="2"/>
</dbReference>
<dbReference type="InterPro" id="IPR011990">
    <property type="entry name" value="TPR-like_helical_dom_sf"/>
</dbReference>
<accession>A0A2P2PIL7</accession>
<name>A0A2P2PIL7_RHIMU</name>
<dbReference type="PANTHER" id="PTHR47926:SF347">
    <property type="entry name" value="PENTATRICOPEPTIDE REPEAT-CONTAINING PROTEIN"/>
    <property type="match status" value="1"/>
</dbReference>
<organism evidence="3">
    <name type="scientific">Rhizophora mucronata</name>
    <name type="common">Asiatic mangrove</name>
    <dbReference type="NCBI Taxonomy" id="61149"/>
    <lineage>
        <taxon>Eukaryota</taxon>
        <taxon>Viridiplantae</taxon>
        <taxon>Streptophyta</taxon>
        <taxon>Embryophyta</taxon>
        <taxon>Tracheophyta</taxon>
        <taxon>Spermatophyta</taxon>
        <taxon>Magnoliopsida</taxon>
        <taxon>eudicotyledons</taxon>
        <taxon>Gunneridae</taxon>
        <taxon>Pentapetalae</taxon>
        <taxon>rosids</taxon>
        <taxon>fabids</taxon>
        <taxon>Malpighiales</taxon>
        <taxon>Rhizophoraceae</taxon>
        <taxon>Rhizophora</taxon>
    </lineage>
</organism>
<reference evidence="3" key="1">
    <citation type="submission" date="2018-02" db="EMBL/GenBank/DDBJ databases">
        <title>Rhizophora mucronata_Transcriptome.</title>
        <authorList>
            <person name="Meera S.P."/>
            <person name="Sreeshan A."/>
            <person name="Augustine A."/>
        </authorList>
    </citation>
    <scope>NUCLEOTIDE SEQUENCE</scope>
    <source>
        <tissue evidence="3">Leaf</tissue>
    </source>
</reference>
<dbReference type="NCBIfam" id="TIGR00756">
    <property type="entry name" value="PPR"/>
    <property type="match status" value="3"/>
</dbReference>
<dbReference type="PROSITE" id="PS51375">
    <property type="entry name" value="PPR"/>
    <property type="match status" value="3"/>
</dbReference>
<dbReference type="EMBL" id="GGEC01074025">
    <property type="protein sequence ID" value="MBX54509.1"/>
    <property type="molecule type" value="Transcribed_RNA"/>
</dbReference>
<evidence type="ECO:0000256" key="2">
    <source>
        <dbReference type="PROSITE-ProRule" id="PRU00708"/>
    </source>
</evidence>
<dbReference type="PANTHER" id="PTHR47926">
    <property type="entry name" value="PENTATRICOPEPTIDE REPEAT-CONTAINING PROTEIN"/>
    <property type="match status" value="1"/>
</dbReference>
<feature type="repeat" description="PPR" evidence="2">
    <location>
        <begin position="318"/>
        <end position="353"/>
    </location>
</feature>
<sequence>MRRQFSKFQQEVVNLQIKKAQCMVRLPIPIPNVNPIVLPRPNNGDSSFISKKHQCLCLLKFCRSIKQLSQIHAQVQLSGLQHDTYLLSELIRFCSLTPSKDMAYAQALLDRSINSATPSWNILIRGYSTSDTPGNAIWVFRRMRREGLKPNKLTFPFLLKGCAACYALEEGKQVHVDVVKFGLGCDVYVNNNLIHFYGSCKKILDASKVFDEMSLRTVVSWNSVITACVESSWLGDAIGYILEMKNSEFEPDETTMVIILSACAEMGNLSLGKWIHSQVIGRGMVMNCQLGTALVDMYAKSGVVDYARLVFDRMEDKNVWTWSAMIHGLAQHGFAKEGLELFLEMMKSSFMRPNYVTFLGVLCACSHAGLVDDGFRYFHEMEHKHGIKPMLIHYGAMVDVLGRAGRLEEAYNFVMNLPFQPDPVLWRTLLSACSVHRINDRTGVADKVRKRLLELEPRRSGNLVMVANMYAGAGMWKKAANVRRFVRDGGLKMMGGESCLELGGSIHQFFSGYSSQDDHEGMYQLLGALNLHMKMSNIL</sequence>
<dbReference type="InterPro" id="IPR046960">
    <property type="entry name" value="PPR_At4g14850-like_plant"/>
</dbReference>
<dbReference type="Pfam" id="PF20431">
    <property type="entry name" value="E_motif"/>
    <property type="match status" value="1"/>
</dbReference>
<dbReference type="FunFam" id="1.25.40.10:FF:000242">
    <property type="entry name" value="Pentatricopeptide repeat-containing protein"/>
    <property type="match status" value="1"/>
</dbReference>
<dbReference type="Pfam" id="PF01535">
    <property type="entry name" value="PPR"/>
    <property type="match status" value="5"/>
</dbReference>
<dbReference type="InterPro" id="IPR046848">
    <property type="entry name" value="E_motif"/>
</dbReference>